<protein>
    <submittedName>
        <fullName evidence="1">Uncharacterized protein</fullName>
    </submittedName>
</protein>
<dbReference type="OrthoDB" id="5781459at2"/>
<accession>A0A1A8T875</accession>
<organism evidence="1 2">
    <name type="scientific">Marinomonas spartinae</name>
    <dbReference type="NCBI Taxonomy" id="1792290"/>
    <lineage>
        <taxon>Bacteria</taxon>
        <taxon>Pseudomonadati</taxon>
        <taxon>Pseudomonadota</taxon>
        <taxon>Gammaproteobacteria</taxon>
        <taxon>Oceanospirillales</taxon>
        <taxon>Oceanospirillaceae</taxon>
        <taxon>Marinomonas</taxon>
    </lineage>
</organism>
<evidence type="ECO:0000313" key="2">
    <source>
        <dbReference type="Proteomes" id="UP000092544"/>
    </source>
</evidence>
<dbReference type="InterPro" id="IPR011009">
    <property type="entry name" value="Kinase-like_dom_sf"/>
</dbReference>
<dbReference type="EMBL" id="FLOB01000002">
    <property type="protein sequence ID" value="SBS27485.1"/>
    <property type="molecule type" value="Genomic_DNA"/>
</dbReference>
<dbReference type="Proteomes" id="UP000092544">
    <property type="component" value="Unassembled WGS sequence"/>
</dbReference>
<dbReference type="SUPFAM" id="SSF56112">
    <property type="entry name" value="Protein kinase-like (PK-like)"/>
    <property type="match status" value="1"/>
</dbReference>
<evidence type="ECO:0000313" key="1">
    <source>
        <dbReference type="EMBL" id="SBS27485.1"/>
    </source>
</evidence>
<dbReference type="Gene3D" id="1.10.510.10">
    <property type="entry name" value="Transferase(Phosphotransferase) domain 1"/>
    <property type="match status" value="1"/>
</dbReference>
<dbReference type="STRING" id="1792290.MSP8886_00864"/>
<reference evidence="1 2" key="1">
    <citation type="submission" date="2016-06" db="EMBL/GenBank/DDBJ databases">
        <authorList>
            <person name="Kjaerup R.B."/>
            <person name="Dalgaard T.S."/>
            <person name="Juul-Madsen H.R."/>
        </authorList>
    </citation>
    <scope>NUCLEOTIDE SEQUENCE [LARGE SCALE GENOMIC DNA]</scope>
    <source>
        <strain evidence="1 2">CECT 8886</strain>
    </source>
</reference>
<gene>
    <name evidence="1" type="ORF">MSP8886_00864</name>
</gene>
<sequence>MQIKANENYTTIFDDSLIYKSFKKGQKIEKIKHQGQSVWVKSPEATHSRLFHRLIARVTKLTLLMPVQSKTPQESLVFESTKLQTLASLGLPVATVLEQTEHFLYLSDTGTDLRRYLKKTALSQAERTDIILKALNVLASIHNAGHYHAGAQIKNYTIDQQGVVSAIDFEESFAEHQALLDIQYRDVFLFLMSISPYSDHETFQHVIDSYLSITGKHEIKKKLQYVADRARPLMKILAWLDKHNKKLSRDIASTYSLLLFLTTL</sequence>
<name>A0A1A8T875_9GAMM</name>
<proteinExistence type="predicted"/>
<dbReference type="RefSeq" id="WP_067013121.1">
    <property type="nucleotide sequence ID" value="NZ_FLOB01000002.1"/>
</dbReference>
<keyword evidence="2" id="KW-1185">Reference proteome</keyword>
<dbReference type="AlphaFoldDB" id="A0A1A8T875"/>